<evidence type="ECO:0000313" key="14">
    <source>
        <dbReference type="Proteomes" id="UP000230837"/>
    </source>
</evidence>
<feature type="domain" description="SecDF P1 head subdomain" evidence="12">
    <location>
        <begin position="180"/>
        <end position="287"/>
    </location>
</feature>
<protein>
    <recommendedName>
        <fullName evidence="9">Protein translocase subunit SecD</fullName>
    </recommendedName>
</protein>
<feature type="transmembrane region" description="Helical" evidence="9">
    <location>
        <begin position="333"/>
        <end position="353"/>
    </location>
</feature>
<evidence type="ECO:0000256" key="6">
    <source>
        <dbReference type="ARBA" id="ARBA00022989"/>
    </source>
</evidence>
<dbReference type="NCBIfam" id="TIGR00916">
    <property type="entry name" value="2A0604s01"/>
    <property type="match status" value="1"/>
</dbReference>
<evidence type="ECO:0000256" key="5">
    <source>
        <dbReference type="ARBA" id="ARBA00022927"/>
    </source>
</evidence>
<dbReference type="InterPro" id="IPR001036">
    <property type="entry name" value="Acrflvin-R"/>
</dbReference>
<dbReference type="PANTHER" id="PTHR30081">
    <property type="entry name" value="PROTEIN-EXPORT MEMBRANE PROTEIN SEC"/>
    <property type="match status" value="1"/>
</dbReference>
<dbReference type="Proteomes" id="UP000230837">
    <property type="component" value="Unassembled WGS sequence"/>
</dbReference>
<dbReference type="GO" id="GO:0006605">
    <property type="term" value="P:protein targeting"/>
    <property type="evidence" value="ECO:0007669"/>
    <property type="project" value="UniProtKB-UniRule"/>
</dbReference>
<dbReference type="InterPro" id="IPR005791">
    <property type="entry name" value="SecD"/>
</dbReference>
<comment type="caution">
    <text evidence="13">The sequence shown here is derived from an EMBL/GenBank/DDBJ whole genome shotgun (WGS) entry which is preliminary data.</text>
</comment>
<gene>
    <name evidence="9 13" type="primary">secD</name>
    <name evidence="13" type="ORF">COZ82_01760</name>
</gene>
<dbReference type="InterPro" id="IPR054384">
    <property type="entry name" value="SecDF_P1_head"/>
</dbReference>
<organism evidence="13 14">
    <name type="scientific">Candidatus Kaiserbacteria bacterium CG_4_8_14_3_um_filter_38_9</name>
    <dbReference type="NCBI Taxonomy" id="1974599"/>
    <lineage>
        <taxon>Bacteria</taxon>
        <taxon>Candidatus Kaiseribacteriota</taxon>
    </lineage>
</organism>
<dbReference type="SUPFAM" id="SSF82866">
    <property type="entry name" value="Multidrug efflux transporter AcrB transmembrane domain"/>
    <property type="match status" value="1"/>
</dbReference>
<comment type="subunit">
    <text evidence="9">Forms a complex with SecF. Part of the essential Sec protein translocation apparatus which comprises SecA, SecYEG and auxiliary proteins SecDF. Other proteins may also be involved.</text>
</comment>
<keyword evidence="6 9" id="KW-1133">Transmembrane helix</keyword>
<feature type="transmembrane region" description="Helical" evidence="9">
    <location>
        <begin position="21"/>
        <end position="40"/>
    </location>
</feature>
<dbReference type="NCBIfam" id="TIGR01129">
    <property type="entry name" value="secD"/>
    <property type="match status" value="1"/>
</dbReference>
<dbReference type="InterPro" id="IPR022813">
    <property type="entry name" value="SecD/SecF_arch_bac"/>
</dbReference>
<comment type="similarity">
    <text evidence="9">Belongs to the SecD/SecF family. SecD subfamily.</text>
</comment>
<dbReference type="InterPro" id="IPR048631">
    <property type="entry name" value="SecD_1st"/>
</dbReference>
<feature type="domain" description="Protein translocase subunit SecDF P1" evidence="11">
    <location>
        <begin position="84"/>
        <end position="148"/>
    </location>
</feature>
<proteinExistence type="inferred from homology"/>
<evidence type="ECO:0000259" key="11">
    <source>
        <dbReference type="Pfam" id="PF21760"/>
    </source>
</evidence>
<dbReference type="Pfam" id="PF02355">
    <property type="entry name" value="SecD_SecF_C"/>
    <property type="match status" value="1"/>
</dbReference>
<accession>A0A2M7IP04</accession>
<dbReference type="GO" id="GO:0015450">
    <property type="term" value="F:protein-transporting ATPase activity"/>
    <property type="evidence" value="ECO:0007669"/>
    <property type="project" value="InterPro"/>
</dbReference>
<evidence type="ECO:0000256" key="3">
    <source>
        <dbReference type="ARBA" id="ARBA00022475"/>
    </source>
</evidence>
<keyword evidence="5 9" id="KW-0653">Protein transport</keyword>
<dbReference type="InterPro" id="IPR055344">
    <property type="entry name" value="SecD_SecF_C_bact"/>
</dbReference>
<dbReference type="Gene3D" id="1.20.1640.10">
    <property type="entry name" value="Multidrug efflux transporter AcrB transmembrane domain"/>
    <property type="match status" value="1"/>
</dbReference>
<feature type="transmembrane region" description="Helical" evidence="9">
    <location>
        <begin position="309"/>
        <end position="328"/>
    </location>
</feature>
<evidence type="ECO:0000313" key="13">
    <source>
        <dbReference type="EMBL" id="PIW97031.1"/>
    </source>
</evidence>
<dbReference type="GO" id="GO:0043952">
    <property type="term" value="P:protein transport by the Sec complex"/>
    <property type="evidence" value="ECO:0007669"/>
    <property type="project" value="UniProtKB-UniRule"/>
</dbReference>
<evidence type="ECO:0000259" key="12">
    <source>
        <dbReference type="Pfam" id="PF22599"/>
    </source>
</evidence>
<evidence type="ECO:0000259" key="10">
    <source>
        <dbReference type="Pfam" id="PF02355"/>
    </source>
</evidence>
<evidence type="ECO:0000256" key="2">
    <source>
        <dbReference type="ARBA" id="ARBA00022448"/>
    </source>
</evidence>
<sequence>MDKKTIPAHTPPSPPVELFLRLFRALMVIIILSGVAFLVYQNATNIASKHPFKLGLDLAGGSHLVYEADVTNVNQAEVSNLMDVLRTVIERRINIFGVSEPIVQVEESSFVSGQTRHRLVVELPGVTDIGEAIAEIGRTPLLEFKLIDEVAFSQVEAQVVLASSSASGTTATIDNNTENQNDPYIVTGLTGRYLKSAALEFTNGQSGSLANEPIVSIRFTEEGGKLFEEITKKNVGARLAIFLDGEVISSPRINEAISGGTAIISGNFNPQTAKDLAQNLNFGALPVPITLQSTQTIGASLGLDVLQKGLIAGVIGLVSIIGFMVLWYRLLGLIAGIALLLYVTIMLALFQYIPVTLTAAGLAGFILSLGIAVDANVLVFERMKEEFRSGKGTHEAARVGFSRAWFAIRDGNATSILSAIILFWFGTSMVKGFALVFGIGTLVSMLTALTLTRTLLMTLPDIKNATGGWRAWLFNSGIFTK</sequence>
<keyword evidence="7 9" id="KW-0811">Translocation</keyword>
<dbReference type="PANTHER" id="PTHR30081:SF1">
    <property type="entry name" value="PROTEIN TRANSLOCASE SUBUNIT SECD"/>
    <property type="match status" value="1"/>
</dbReference>
<evidence type="ECO:0000256" key="7">
    <source>
        <dbReference type="ARBA" id="ARBA00023010"/>
    </source>
</evidence>
<evidence type="ECO:0000256" key="9">
    <source>
        <dbReference type="HAMAP-Rule" id="MF_01463"/>
    </source>
</evidence>
<dbReference type="Gene3D" id="3.30.1360.200">
    <property type="match status" value="1"/>
</dbReference>
<dbReference type="PRINTS" id="PR00702">
    <property type="entry name" value="ACRIFLAVINRP"/>
</dbReference>
<feature type="domain" description="Protein export membrane protein SecD/SecF C-terminal" evidence="10">
    <location>
        <begin position="290"/>
        <end position="458"/>
    </location>
</feature>
<dbReference type="Pfam" id="PF22599">
    <property type="entry name" value="SecDF_P1_head"/>
    <property type="match status" value="1"/>
</dbReference>
<keyword evidence="3 9" id="KW-1003">Cell membrane</keyword>
<dbReference type="InterPro" id="IPR022646">
    <property type="entry name" value="SecD/SecF_CS"/>
</dbReference>
<dbReference type="EMBL" id="PFHR01000097">
    <property type="protein sequence ID" value="PIW97031.1"/>
    <property type="molecule type" value="Genomic_DNA"/>
</dbReference>
<dbReference type="Pfam" id="PF21760">
    <property type="entry name" value="SecD_1st"/>
    <property type="match status" value="1"/>
</dbReference>
<evidence type="ECO:0000256" key="4">
    <source>
        <dbReference type="ARBA" id="ARBA00022692"/>
    </source>
</evidence>
<keyword evidence="4 9" id="KW-0812">Transmembrane</keyword>
<dbReference type="GO" id="GO:0065002">
    <property type="term" value="P:intracellular protein transmembrane transport"/>
    <property type="evidence" value="ECO:0007669"/>
    <property type="project" value="UniProtKB-UniRule"/>
</dbReference>
<dbReference type="HAMAP" id="MF_01463_B">
    <property type="entry name" value="SecD_B"/>
    <property type="match status" value="1"/>
</dbReference>
<dbReference type="Gene3D" id="3.30.70.3400">
    <property type="match status" value="1"/>
</dbReference>
<dbReference type="InterPro" id="IPR048634">
    <property type="entry name" value="SecD_SecF_C"/>
</dbReference>
<comment type="function">
    <text evidence="9">Part of the Sec protein translocase complex. Interacts with the SecYEG preprotein conducting channel. SecDF uses the proton motive force (PMF) to complete protein translocation after the ATP-dependent function of SecA.</text>
</comment>
<name>A0A2M7IP04_9BACT</name>
<comment type="subcellular location">
    <subcellularLocation>
        <location evidence="1 9">Cell membrane</location>
        <topology evidence="1 9">Multi-pass membrane protein</topology>
    </subcellularLocation>
</comment>
<feature type="transmembrane region" description="Helical" evidence="9">
    <location>
        <begin position="432"/>
        <end position="451"/>
    </location>
</feature>
<dbReference type="GO" id="GO:0005886">
    <property type="term" value="C:plasma membrane"/>
    <property type="evidence" value="ECO:0007669"/>
    <property type="project" value="UniProtKB-SubCell"/>
</dbReference>
<feature type="transmembrane region" description="Helical" evidence="9">
    <location>
        <begin position="359"/>
        <end position="380"/>
    </location>
</feature>
<dbReference type="AlphaFoldDB" id="A0A2M7IP04"/>
<keyword evidence="2 9" id="KW-0813">Transport</keyword>
<keyword evidence="8 9" id="KW-0472">Membrane</keyword>
<feature type="transmembrane region" description="Helical" evidence="9">
    <location>
        <begin position="401"/>
        <end position="426"/>
    </location>
</feature>
<dbReference type="Pfam" id="PF07549">
    <property type="entry name" value="Sec_GG"/>
    <property type="match status" value="1"/>
</dbReference>
<evidence type="ECO:0000256" key="8">
    <source>
        <dbReference type="ARBA" id="ARBA00023136"/>
    </source>
</evidence>
<reference evidence="14" key="1">
    <citation type="submission" date="2017-09" db="EMBL/GenBank/DDBJ databases">
        <title>Depth-based differentiation of microbial function through sediment-hosted aquifers and enrichment of novel symbionts in the deep terrestrial subsurface.</title>
        <authorList>
            <person name="Probst A.J."/>
            <person name="Ladd B."/>
            <person name="Jarett J.K."/>
            <person name="Geller-Mcgrath D.E."/>
            <person name="Sieber C.M.K."/>
            <person name="Emerson J.B."/>
            <person name="Anantharaman K."/>
            <person name="Thomas B.C."/>
            <person name="Malmstrom R."/>
            <person name="Stieglmeier M."/>
            <person name="Klingl A."/>
            <person name="Woyke T."/>
            <person name="Ryan C.M."/>
            <person name="Banfield J.F."/>
        </authorList>
    </citation>
    <scope>NUCLEOTIDE SEQUENCE [LARGE SCALE GENOMIC DNA]</scope>
</reference>
<evidence type="ECO:0000256" key="1">
    <source>
        <dbReference type="ARBA" id="ARBA00004651"/>
    </source>
</evidence>